<keyword evidence="4" id="KW-0472">Membrane</keyword>
<evidence type="ECO:0000259" key="7">
    <source>
        <dbReference type="Pfam" id="PF07980"/>
    </source>
</evidence>
<dbReference type="InterPro" id="IPR011990">
    <property type="entry name" value="TPR-like_helical_dom_sf"/>
</dbReference>
<evidence type="ECO:0000256" key="3">
    <source>
        <dbReference type="ARBA" id="ARBA00022729"/>
    </source>
</evidence>
<evidence type="ECO:0000313" key="10">
    <source>
        <dbReference type="Proteomes" id="UP000298471"/>
    </source>
</evidence>
<feature type="domain" description="RagB/SusD" evidence="7">
    <location>
        <begin position="262"/>
        <end position="554"/>
    </location>
</feature>
<dbReference type="Proteomes" id="UP000298471">
    <property type="component" value="Unassembled WGS sequence"/>
</dbReference>
<evidence type="ECO:0000256" key="2">
    <source>
        <dbReference type="ARBA" id="ARBA00006275"/>
    </source>
</evidence>
<feature type="domain" description="SusD-like N-terminal" evidence="8">
    <location>
        <begin position="98"/>
        <end position="222"/>
    </location>
</feature>
<dbReference type="Pfam" id="PF14322">
    <property type="entry name" value="SusD-like_3"/>
    <property type="match status" value="1"/>
</dbReference>
<evidence type="ECO:0000256" key="4">
    <source>
        <dbReference type="ARBA" id="ARBA00023136"/>
    </source>
</evidence>
<dbReference type="Gene3D" id="1.25.40.390">
    <property type="match status" value="1"/>
</dbReference>
<protein>
    <submittedName>
        <fullName evidence="9">RagB/SusD family nutrient uptake outer membrane protein</fullName>
    </submittedName>
</protein>
<keyword evidence="5" id="KW-0998">Cell outer membrane</keyword>
<sequence>MKFSKKIYSIVAACALVGLSTSCSKELEEYNPSGLTPDAVYTTPGGFENLVNAAYSYTRWWYGKEDGFSMSEMGTDLWLRGAGDVNPDLTDYTTLQSSSRAVESLWSKLYIGINVCNAGISRVGQSGMSDALKKTREGELRFLRAFYYWHIVESWGGVHFTTEETQGAVKTANRTPVDEFYKQIFADLDIAVANLPATLAVATEYGRVTKPVAEAFLAKMYLTRGENQKAADLAQKVITSYGFSLQPRYADLWSMTNLENKEIVWAVNYSRDLTLNDRVDAGLYPDGHSRGGNNGHLLWLMKYDDQPGMTRDVANGRPFNRFMPTKFLLNLFDETKDARYAASFRTVWLANTAVTTGTKPLAVGDTAILATKKVVSTAVRNAKKYRVYDVNDIYNANGTGKNRLQYVCLRKFEDPTRPTIQEEQSARDAYVIRLADVYLLAAEANFKLGKLDDAVKQINAVRERAALPGKVADMRISAANLSLDFILDERARELAGEQHRWFDLKRTNKLVDRVKANNPEAGASIQPFHLVRPIPQRQLDAVTNKSEFIQNPNYR</sequence>
<feature type="chain" id="PRO_5021452819" evidence="6">
    <location>
        <begin position="25"/>
        <end position="555"/>
    </location>
</feature>
<evidence type="ECO:0000256" key="1">
    <source>
        <dbReference type="ARBA" id="ARBA00004442"/>
    </source>
</evidence>
<keyword evidence="3 6" id="KW-0732">Signal</keyword>
<evidence type="ECO:0000259" key="8">
    <source>
        <dbReference type="Pfam" id="PF14322"/>
    </source>
</evidence>
<gene>
    <name evidence="9" type="ORF">E5K02_22460</name>
</gene>
<dbReference type="PROSITE" id="PS51257">
    <property type="entry name" value="PROKAR_LIPOPROTEIN"/>
    <property type="match status" value="1"/>
</dbReference>
<evidence type="ECO:0000256" key="5">
    <source>
        <dbReference type="ARBA" id="ARBA00023237"/>
    </source>
</evidence>
<dbReference type="AlphaFoldDB" id="A0A4Z0PZG4"/>
<dbReference type="SUPFAM" id="SSF48452">
    <property type="entry name" value="TPR-like"/>
    <property type="match status" value="1"/>
</dbReference>
<dbReference type="Pfam" id="PF07980">
    <property type="entry name" value="SusD_RagB"/>
    <property type="match status" value="1"/>
</dbReference>
<dbReference type="EMBL" id="SRMB01000005">
    <property type="protein sequence ID" value="TGE23117.1"/>
    <property type="molecule type" value="Genomic_DNA"/>
</dbReference>
<name>A0A4Z0PZG4_9BACT</name>
<dbReference type="InterPro" id="IPR012944">
    <property type="entry name" value="SusD_RagB_dom"/>
</dbReference>
<feature type="signal peptide" evidence="6">
    <location>
        <begin position="1"/>
        <end position="24"/>
    </location>
</feature>
<proteinExistence type="inferred from homology"/>
<reference evidence="9 10" key="1">
    <citation type="submission" date="2019-04" db="EMBL/GenBank/DDBJ databases">
        <authorList>
            <person name="Feng G."/>
            <person name="Zhang J."/>
            <person name="Zhu H."/>
        </authorList>
    </citation>
    <scope>NUCLEOTIDE SEQUENCE [LARGE SCALE GENOMIC DNA]</scope>
    <source>
        <strain evidence="9 10">9PBR-1</strain>
    </source>
</reference>
<comment type="subcellular location">
    <subcellularLocation>
        <location evidence="1">Cell outer membrane</location>
    </subcellularLocation>
</comment>
<dbReference type="InterPro" id="IPR033985">
    <property type="entry name" value="SusD-like_N"/>
</dbReference>
<dbReference type="OrthoDB" id="9792139at2"/>
<dbReference type="GO" id="GO:0009279">
    <property type="term" value="C:cell outer membrane"/>
    <property type="evidence" value="ECO:0007669"/>
    <property type="project" value="UniProtKB-SubCell"/>
</dbReference>
<comment type="similarity">
    <text evidence="2">Belongs to the SusD family.</text>
</comment>
<organism evidence="9 10">
    <name type="scientific">Hymenobacter metallicola</name>
    <dbReference type="NCBI Taxonomy" id="2563114"/>
    <lineage>
        <taxon>Bacteria</taxon>
        <taxon>Pseudomonadati</taxon>
        <taxon>Bacteroidota</taxon>
        <taxon>Cytophagia</taxon>
        <taxon>Cytophagales</taxon>
        <taxon>Hymenobacteraceae</taxon>
        <taxon>Hymenobacter</taxon>
    </lineage>
</organism>
<dbReference type="RefSeq" id="WP_135398166.1">
    <property type="nucleotide sequence ID" value="NZ_SRMB01000005.1"/>
</dbReference>
<evidence type="ECO:0000313" key="9">
    <source>
        <dbReference type="EMBL" id="TGE23117.1"/>
    </source>
</evidence>
<comment type="caution">
    <text evidence="9">The sequence shown here is derived from an EMBL/GenBank/DDBJ whole genome shotgun (WGS) entry which is preliminary data.</text>
</comment>
<evidence type="ECO:0000256" key="6">
    <source>
        <dbReference type="SAM" id="SignalP"/>
    </source>
</evidence>
<accession>A0A4Z0PZG4</accession>
<keyword evidence="10" id="KW-1185">Reference proteome</keyword>